<dbReference type="Gene3D" id="1.10.10.60">
    <property type="entry name" value="Homeodomain-like"/>
    <property type="match status" value="1"/>
</dbReference>
<evidence type="ECO:0000313" key="6">
    <source>
        <dbReference type="Proteomes" id="UP001607221"/>
    </source>
</evidence>
<accession>A0ABW7JCH5</accession>
<evidence type="ECO:0000256" key="1">
    <source>
        <dbReference type="ARBA" id="ARBA00023015"/>
    </source>
</evidence>
<keyword evidence="1" id="KW-0805">Transcription regulation</keyword>
<dbReference type="RefSeq" id="WP_237304417.1">
    <property type="nucleotide sequence ID" value="NZ_JBIHSE010000002.1"/>
</dbReference>
<keyword evidence="2" id="KW-0238">DNA-binding</keyword>
<reference evidence="5 6" key="1">
    <citation type="submission" date="2024-10" db="EMBL/GenBank/DDBJ databases">
        <authorList>
            <person name="Yibar A."/>
            <person name="Saticioglu I.B."/>
            <person name="Duman M."/>
            <person name="Ajmi N."/>
            <person name="Gurler F."/>
            <person name="Ay H."/>
            <person name="Onuk E."/>
            <person name="Guler S."/>
            <person name="Romalde J.L."/>
        </authorList>
    </citation>
    <scope>NUCLEOTIDE SEQUENCE [LARGE SCALE GENOMIC DNA]</scope>
    <source>
        <strain evidence="5 6">1-TCBS-A</strain>
    </source>
</reference>
<dbReference type="EMBL" id="JBIHSE010000002">
    <property type="protein sequence ID" value="MFH0274069.1"/>
    <property type="molecule type" value="Genomic_DNA"/>
</dbReference>
<dbReference type="PANTHER" id="PTHR43280:SF31">
    <property type="entry name" value="TRANSCRIPTIONAL REGULATORY PROTEIN"/>
    <property type="match status" value="1"/>
</dbReference>
<evidence type="ECO:0000256" key="2">
    <source>
        <dbReference type="ARBA" id="ARBA00023125"/>
    </source>
</evidence>
<keyword evidence="3" id="KW-0804">Transcription</keyword>
<protein>
    <submittedName>
        <fullName evidence="5">Helix-turn-helix transcriptional regulator</fullName>
    </submittedName>
</protein>
<dbReference type="PRINTS" id="PR00032">
    <property type="entry name" value="HTHARAC"/>
</dbReference>
<keyword evidence="6" id="KW-1185">Reference proteome</keyword>
<feature type="domain" description="HTH araC/xylS-type" evidence="4">
    <location>
        <begin position="172"/>
        <end position="270"/>
    </location>
</feature>
<comment type="caution">
    <text evidence="5">The sequence shown here is derived from an EMBL/GenBank/DDBJ whole genome shotgun (WGS) entry which is preliminary data.</text>
</comment>
<organism evidence="5 6">
    <name type="scientific">Vibrio jasicida</name>
    <dbReference type="NCBI Taxonomy" id="766224"/>
    <lineage>
        <taxon>Bacteria</taxon>
        <taxon>Pseudomonadati</taxon>
        <taxon>Pseudomonadota</taxon>
        <taxon>Gammaproteobacteria</taxon>
        <taxon>Vibrionales</taxon>
        <taxon>Vibrionaceae</taxon>
        <taxon>Vibrio</taxon>
    </lineage>
</organism>
<evidence type="ECO:0000313" key="5">
    <source>
        <dbReference type="EMBL" id="MFH0274069.1"/>
    </source>
</evidence>
<evidence type="ECO:0000256" key="3">
    <source>
        <dbReference type="ARBA" id="ARBA00023163"/>
    </source>
</evidence>
<dbReference type="PROSITE" id="PS01124">
    <property type="entry name" value="HTH_ARAC_FAMILY_2"/>
    <property type="match status" value="1"/>
</dbReference>
<dbReference type="SMART" id="SM00342">
    <property type="entry name" value="HTH_ARAC"/>
    <property type="match status" value="1"/>
</dbReference>
<gene>
    <name evidence="5" type="ORF">ACGRHZ_22630</name>
</gene>
<name>A0ABW7JCH5_9VIBR</name>
<dbReference type="Proteomes" id="UP001607221">
    <property type="component" value="Unassembled WGS sequence"/>
</dbReference>
<evidence type="ECO:0000259" key="4">
    <source>
        <dbReference type="PROSITE" id="PS01124"/>
    </source>
</evidence>
<dbReference type="InterPro" id="IPR018060">
    <property type="entry name" value="HTH_AraC"/>
</dbReference>
<dbReference type="PANTHER" id="PTHR43280">
    <property type="entry name" value="ARAC-FAMILY TRANSCRIPTIONAL REGULATOR"/>
    <property type="match status" value="1"/>
</dbReference>
<dbReference type="InterPro" id="IPR009057">
    <property type="entry name" value="Homeodomain-like_sf"/>
</dbReference>
<dbReference type="Pfam" id="PF12833">
    <property type="entry name" value="HTH_18"/>
    <property type="match status" value="1"/>
</dbReference>
<sequence length="270" mass="30817">MKNQPLLIEESADSCGITLRSMWDVHADINYHIKWPRDRMLPMLPNAIVAVYTIQGSGCIKMKSGKILTVSAPSVTFIDSRNIDSYWTNGIVWNLNWFEFLMQGVTPIPFEEPIALKNDDYPNILSEVKELIASKSPIKLNAAVAGFGFVFYKWLTLIDQSKSMTNQEKTVHEIVAKMSENIGENIAIKQFAQEAGYTEQYLRKLFLKYLNVSPKQYYLKLKLDASMMMLKRSGTNVKRVAFELGFNDSFHFSRAFKKQFGVCPSKANDL</sequence>
<proteinExistence type="predicted"/>
<dbReference type="InterPro" id="IPR020449">
    <property type="entry name" value="Tscrpt_reg_AraC-type_HTH"/>
</dbReference>
<dbReference type="SUPFAM" id="SSF46689">
    <property type="entry name" value="Homeodomain-like"/>
    <property type="match status" value="2"/>
</dbReference>